<reference evidence="2 3" key="1">
    <citation type="submission" date="2018-10" db="EMBL/GenBank/DDBJ databases">
        <title>Genomic Encyclopedia of Archaeal and Bacterial Type Strains, Phase II (KMG-II): from individual species to whole genera.</title>
        <authorList>
            <person name="Goeker M."/>
        </authorList>
    </citation>
    <scope>NUCLEOTIDE SEQUENCE [LARGE SCALE GENOMIC DNA]</scope>
    <source>
        <strain evidence="2 3">DSM 19839</strain>
    </source>
</reference>
<keyword evidence="1" id="KW-1133">Transmembrane helix</keyword>
<dbReference type="AlphaFoldDB" id="A0A495P373"/>
<keyword evidence="1" id="KW-0472">Membrane</keyword>
<comment type="caution">
    <text evidence="2">The sequence shown here is derived from an EMBL/GenBank/DDBJ whole genome shotgun (WGS) entry which is preliminary data.</text>
</comment>
<keyword evidence="3" id="KW-1185">Reference proteome</keyword>
<dbReference type="RefSeq" id="WP_183075513.1">
    <property type="nucleotide sequence ID" value="NZ_RBLG01000004.1"/>
</dbReference>
<gene>
    <name evidence="2" type="ORF">BC962_2786</name>
</gene>
<name>A0A495P373_9FLAO</name>
<proteinExistence type="predicted"/>
<evidence type="ECO:0000256" key="1">
    <source>
        <dbReference type="SAM" id="Phobius"/>
    </source>
</evidence>
<feature type="transmembrane region" description="Helical" evidence="1">
    <location>
        <begin position="6"/>
        <end position="24"/>
    </location>
</feature>
<keyword evidence="1" id="KW-0812">Transmembrane</keyword>
<evidence type="ECO:0000313" key="3">
    <source>
        <dbReference type="Proteomes" id="UP000276282"/>
    </source>
</evidence>
<organism evidence="2 3">
    <name type="scientific">Gillisia mitskevichiae</name>
    <dbReference type="NCBI Taxonomy" id="270921"/>
    <lineage>
        <taxon>Bacteria</taxon>
        <taxon>Pseudomonadati</taxon>
        <taxon>Bacteroidota</taxon>
        <taxon>Flavobacteriia</taxon>
        <taxon>Flavobacteriales</taxon>
        <taxon>Flavobacteriaceae</taxon>
        <taxon>Gillisia</taxon>
    </lineage>
</organism>
<evidence type="ECO:0000313" key="2">
    <source>
        <dbReference type="EMBL" id="RKS45111.1"/>
    </source>
</evidence>
<accession>A0A495P373</accession>
<sequence>MIDFDRETWIYLLIIAAVITYFIWNKGSASRLRKHKKNRNFRMRYLERKKKRKSTNEV</sequence>
<dbReference type="Proteomes" id="UP000276282">
    <property type="component" value="Unassembled WGS sequence"/>
</dbReference>
<protein>
    <submittedName>
        <fullName evidence="2">Uncharacterized protein</fullName>
    </submittedName>
</protein>
<dbReference type="EMBL" id="RBLG01000004">
    <property type="protein sequence ID" value="RKS45111.1"/>
    <property type="molecule type" value="Genomic_DNA"/>
</dbReference>